<keyword evidence="6" id="KW-1043">Host membrane</keyword>
<evidence type="ECO:0000256" key="4">
    <source>
        <dbReference type="ARBA" id="ARBA00022812"/>
    </source>
</evidence>
<organism evidence="14 15">
    <name type="scientific">Cynomolgus macaque cytomegalovirus strain Mauritius</name>
    <dbReference type="NCBI Taxonomy" id="1690255"/>
    <lineage>
        <taxon>Viruses</taxon>
        <taxon>Duplodnaviria</taxon>
        <taxon>Heunggongvirae</taxon>
        <taxon>Peploviricota</taxon>
        <taxon>Herviviricetes</taxon>
        <taxon>Herpesvirales</taxon>
        <taxon>Orthoherpesviridae</taxon>
        <taxon>Betaherpesvirinae</taxon>
        <taxon>Cytomegalovirus</taxon>
        <taxon>Cytomegalovirus macacinebeta3</taxon>
    </lineage>
</organism>
<dbReference type="InterPro" id="IPR000785">
    <property type="entry name" value="Herpes_glycop_M"/>
</dbReference>
<evidence type="ECO:0000256" key="10">
    <source>
        <dbReference type="ARBA" id="ARBA00023136"/>
    </source>
</evidence>
<feature type="transmembrane region" description="Helical" evidence="13">
    <location>
        <begin position="12"/>
        <end position="28"/>
    </location>
</feature>
<protein>
    <submittedName>
        <fullName evidence="14">Protein UL100</fullName>
    </submittedName>
</protein>
<keyword evidence="2" id="KW-1048">Host nucleus</keyword>
<dbReference type="PRINTS" id="PR00333">
    <property type="entry name" value="HSVINTEGRLMP"/>
</dbReference>
<keyword evidence="5" id="KW-0946">Virion</keyword>
<evidence type="ECO:0000256" key="9">
    <source>
        <dbReference type="ARBA" id="ARBA00023046"/>
    </source>
</evidence>
<evidence type="ECO:0000313" key="15">
    <source>
        <dbReference type="Proteomes" id="UP000118435"/>
    </source>
</evidence>
<feature type="transmembrane region" description="Helical" evidence="13">
    <location>
        <begin position="267"/>
        <end position="285"/>
    </location>
</feature>
<keyword evidence="8 13" id="KW-1133">Transmembrane helix</keyword>
<keyword evidence="11" id="KW-1015">Disulfide bond</keyword>
<name>A0A0K1GZW4_9BETA</name>
<accession>A0A0K1GZW4</accession>
<feature type="transmembrane region" description="Helical" evidence="13">
    <location>
        <begin position="297"/>
        <end position="316"/>
    </location>
</feature>
<keyword evidence="9" id="KW-1039">Host endosome</keyword>
<gene>
    <name evidence="14" type="primary">CyUL100</name>
</gene>
<evidence type="ECO:0000256" key="12">
    <source>
        <dbReference type="ARBA" id="ARBA00023180"/>
    </source>
</evidence>
<reference evidence="14 15" key="1">
    <citation type="journal article" date="2016" name="BMC Genomics">
        <title>A novel strain of cynomolgus macaque cytomegalovirus: implications for host-virus co-evolution.</title>
        <authorList>
            <person name="Russell J.N."/>
            <person name="Marsh A.K."/>
            <person name="Willer D.O."/>
            <person name="Ambagala A.P."/>
            <person name="Dzamba M."/>
            <person name="Chan J.K."/>
            <person name="Pilon R."/>
            <person name="Fournier J."/>
            <person name="Brudno M."/>
            <person name="Antony J.M."/>
            <person name="Sandstrom P."/>
            <person name="Evans B.J."/>
            <person name="MacDonald K.S."/>
        </authorList>
    </citation>
    <scope>NUCLEOTIDE SEQUENCE [LARGE SCALE GENOMIC DNA]</scope>
    <source>
        <strain evidence="14">Mauritius</strain>
    </source>
</reference>
<feature type="transmembrane region" description="Helical" evidence="13">
    <location>
        <begin position="118"/>
        <end position="135"/>
    </location>
</feature>
<dbReference type="EMBL" id="KP796148">
    <property type="protein sequence ID" value="AKT72695.1"/>
    <property type="molecule type" value="Genomic_DNA"/>
</dbReference>
<feature type="transmembrane region" description="Helical" evidence="13">
    <location>
        <begin position="147"/>
        <end position="169"/>
    </location>
</feature>
<evidence type="ECO:0000256" key="2">
    <source>
        <dbReference type="ARBA" id="ARBA00022562"/>
    </source>
</evidence>
<dbReference type="GO" id="GO:0019031">
    <property type="term" value="C:viral envelope"/>
    <property type="evidence" value="ECO:0007669"/>
    <property type="project" value="UniProtKB-KW"/>
</dbReference>
<evidence type="ECO:0000256" key="5">
    <source>
        <dbReference type="ARBA" id="ARBA00022844"/>
    </source>
</evidence>
<keyword evidence="12" id="KW-0325">Glycoprotein</keyword>
<keyword evidence="4" id="KW-1040">Host Golgi apparatus</keyword>
<keyword evidence="3 13" id="KW-0812">Transmembrane</keyword>
<sequence length="356" mass="41054">MATSKVDWMNSRIWGVSVLMVVFTFINLDGHVVMMNIPGVGYPCAYFNVVDYSEMNMSNYNVMHLTTPMLFLDTVQIIMYVAFTMIVFLCVVIYYICCWMKISYRKEEGLNLNQRTRDIAYMGDSLSTFIFILVMDTFELFTLAMSFRLPSVIAFMACLHFFCITIYNVNLVTNYQNFKQNLFSLQRIHPKLKGTIQYRTLIVNLVQMLLGFNIAVISMSLCLGFGNNFFVQTGHMVMAVFFVFAFISIIYFLLLEVVFYRYVKVQFGFHVGTFCGLCGLIYPIIKYELAYTPEYTSSVAVAFAINFLIWAGFTACRCTRYFRNHHSVKYKHLPATDELASLKEASMATSDVEEMA</sequence>
<evidence type="ECO:0000256" key="11">
    <source>
        <dbReference type="ARBA" id="ARBA00023157"/>
    </source>
</evidence>
<comment type="function">
    <text evidence="1">Envelope glycoprotein important for virion assembly and egress. Plays a role in the correct incorporation of gH-gL into virion membrane. Directs the glycoprotein N (gN) to the host trans-Golgi network.</text>
</comment>
<evidence type="ECO:0000256" key="1">
    <source>
        <dbReference type="ARBA" id="ARBA00003017"/>
    </source>
</evidence>
<dbReference type="HAMAP" id="MF_04035">
    <property type="entry name" value="HSV_GM"/>
    <property type="match status" value="1"/>
</dbReference>
<keyword evidence="10 13" id="KW-0472">Membrane</keyword>
<proteinExistence type="inferred from homology"/>
<evidence type="ECO:0000256" key="8">
    <source>
        <dbReference type="ARBA" id="ARBA00022989"/>
    </source>
</evidence>
<feature type="transmembrane region" description="Helical" evidence="13">
    <location>
        <begin position="77"/>
        <end position="97"/>
    </location>
</feature>
<evidence type="ECO:0000256" key="3">
    <source>
        <dbReference type="ARBA" id="ARBA00022692"/>
    </source>
</evidence>
<keyword evidence="7" id="KW-0261">Viral envelope protein</keyword>
<evidence type="ECO:0000256" key="13">
    <source>
        <dbReference type="SAM" id="Phobius"/>
    </source>
</evidence>
<dbReference type="Proteomes" id="UP000118435">
    <property type="component" value="Segment"/>
</dbReference>
<evidence type="ECO:0000313" key="14">
    <source>
        <dbReference type="EMBL" id="AKT72695.1"/>
    </source>
</evidence>
<evidence type="ECO:0000256" key="7">
    <source>
        <dbReference type="ARBA" id="ARBA00022879"/>
    </source>
</evidence>
<feature type="transmembrane region" description="Helical" evidence="13">
    <location>
        <begin position="201"/>
        <end position="226"/>
    </location>
</feature>
<dbReference type="Pfam" id="PF01528">
    <property type="entry name" value="Herpes_glycop"/>
    <property type="match status" value="1"/>
</dbReference>
<evidence type="ECO:0000256" key="6">
    <source>
        <dbReference type="ARBA" id="ARBA00022870"/>
    </source>
</evidence>
<feature type="transmembrane region" description="Helical" evidence="13">
    <location>
        <begin position="238"/>
        <end position="260"/>
    </location>
</feature>